<evidence type="ECO:0000313" key="2">
    <source>
        <dbReference type="EMBL" id="EHJ48852.1"/>
    </source>
</evidence>
<dbReference type="InterPro" id="IPR050678">
    <property type="entry name" value="DNA_Partitioning_ATPase"/>
</dbReference>
<reference evidence="3" key="1">
    <citation type="journal article" date="2015" name="Genome Announc.">
        <title>High-Quality Draft Genome Sequence of Desulfovibrio carbinoliphilus FW-101-2B, an Organic Acid-Oxidizing Sulfate-Reducing Bacterium Isolated from Uranium(VI)-Contaminated Groundwater.</title>
        <authorList>
            <person name="Ramsay B.D."/>
            <person name="Hwang C."/>
            <person name="Woo H.L."/>
            <person name="Carroll S.L."/>
            <person name="Lucas S."/>
            <person name="Han J."/>
            <person name="Lapidus A.L."/>
            <person name="Cheng J.F."/>
            <person name="Goodwin L.A."/>
            <person name="Pitluck S."/>
            <person name="Peters L."/>
            <person name="Chertkov O."/>
            <person name="Held B."/>
            <person name="Detter J.C."/>
            <person name="Han C.S."/>
            <person name="Tapia R."/>
            <person name="Land M.L."/>
            <person name="Hauser L.J."/>
            <person name="Kyrpides N.C."/>
            <person name="Ivanova N.N."/>
            <person name="Mikhailova N."/>
            <person name="Pagani I."/>
            <person name="Woyke T."/>
            <person name="Arkin A.P."/>
            <person name="Dehal P."/>
            <person name="Chivian D."/>
            <person name="Criddle C.S."/>
            <person name="Wu W."/>
            <person name="Chakraborty R."/>
            <person name="Hazen T.C."/>
            <person name="Fields M.W."/>
        </authorList>
    </citation>
    <scope>NUCLEOTIDE SEQUENCE [LARGE SCALE GENOMIC DNA]</scope>
    <source>
        <strain evidence="3">FW-101-2B</strain>
    </source>
</reference>
<evidence type="ECO:0000259" key="1">
    <source>
        <dbReference type="Pfam" id="PF13614"/>
    </source>
</evidence>
<dbReference type="Pfam" id="PF13614">
    <property type="entry name" value="AAA_31"/>
    <property type="match status" value="1"/>
</dbReference>
<protein>
    <submittedName>
        <fullName evidence="2">Cobyrinic acid ac-diamide synthase</fullName>
    </submittedName>
</protein>
<dbReference type="EMBL" id="CM001368">
    <property type="protein sequence ID" value="EHJ48852.1"/>
    <property type="molecule type" value="Genomic_DNA"/>
</dbReference>
<dbReference type="Proteomes" id="UP000004662">
    <property type="component" value="Chromosome"/>
</dbReference>
<proteinExistence type="predicted"/>
<name>G7QBI9_9BACT</name>
<evidence type="ECO:0000313" key="3">
    <source>
        <dbReference type="Proteomes" id="UP000004662"/>
    </source>
</evidence>
<dbReference type="InterPro" id="IPR027417">
    <property type="entry name" value="P-loop_NTPase"/>
</dbReference>
<keyword evidence="3" id="KW-1185">Reference proteome</keyword>
<dbReference type="PANTHER" id="PTHR13696:SF99">
    <property type="entry name" value="COBYRINIC ACID AC-DIAMIDE SYNTHASE"/>
    <property type="match status" value="1"/>
</dbReference>
<dbReference type="HOGENOM" id="CLU_037612_1_4_7"/>
<dbReference type="CDD" id="cd02042">
    <property type="entry name" value="ParAB_family"/>
    <property type="match status" value="1"/>
</dbReference>
<sequence length="252" mass="27123">MRIIAFANQKGGVGKTTTVQNVGAALAMFGRSVLLVDLDAQGSLTASCGVEPEELEKNLYDVLDGRATVGQIKRSVEGLAGIDLLPAGMSLAQADLAFAGRIGRENMLKKAMSQVEGYDYILLDCPPNLGLVTVNALVAAGELIIPVQAEFHALRGLELLQSTVAMIQELNPTLRAAGIVVTLYDKRKTLNRDVFNELRRAFPDLIFETRIRDAVALAEAPSHGKDIMAYRPGSAGAEDYERLAKEIEKRGA</sequence>
<dbReference type="OrthoDB" id="9815116at2"/>
<gene>
    <name evidence="2" type="ORF">DFW101_2849</name>
</gene>
<dbReference type="PANTHER" id="PTHR13696">
    <property type="entry name" value="P-LOOP CONTAINING NUCLEOSIDE TRIPHOSPHATE HYDROLASE"/>
    <property type="match status" value="1"/>
</dbReference>
<dbReference type="RefSeq" id="WP_009182212.1">
    <property type="nucleotide sequence ID" value="NZ_CM001368.1"/>
</dbReference>
<dbReference type="Gene3D" id="3.40.50.300">
    <property type="entry name" value="P-loop containing nucleotide triphosphate hydrolases"/>
    <property type="match status" value="1"/>
</dbReference>
<dbReference type="SUPFAM" id="SSF52540">
    <property type="entry name" value="P-loop containing nucleoside triphosphate hydrolases"/>
    <property type="match status" value="1"/>
</dbReference>
<accession>G7QBI9</accession>
<dbReference type="InterPro" id="IPR025669">
    <property type="entry name" value="AAA_dom"/>
</dbReference>
<dbReference type="STRING" id="694327.DFW101_2849"/>
<dbReference type="eggNOG" id="COG1192">
    <property type="taxonomic scope" value="Bacteria"/>
</dbReference>
<feature type="domain" description="AAA" evidence="1">
    <location>
        <begin position="1"/>
        <end position="174"/>
    </location>
</feature>
<organism evidence="2 3">
    <name type="scientific">Solidesulfovibrio carbinoliphilus subsp. oakridgensis</name>
    <dbReference type="NCBI Taxonomy" id="694327"/>
    <lineage>
        <taxon>Bacteria</taxon>
        <taxon>Pseudomonadati</taxon>
        <taxon>Thermodesulfobacteriota</taxon>
        <taxon>Desulfovibrionia</taxon>
        <taxon>Desulfovibrionales</taxon>
        <taxon>Desulfovibrionaceae</taxon>
        <taxon>Solidesulfovibrio</taxon>
    </lineage>
</organism>
<dbReference type="FunFam" id="3.40.50.300:FF:000285">
    <property type="entry name" value="Sporulation initiation inhibitor Soj"/>
    <property type="match status" value="1"/>
</dbReference>
<dbReference type="PIRSF" id="PIRSF009320">
    <property type="entry name" value="Nuc_binding_HP_1000"/>
    <property type="match status" value="1"/>
</dbReference>
<dbReference type="AlphaFoldDB" id="G7QBI9"/>